<evidence type="ECO:0000313" key="3">
    <source>
        <dbReference type="Proteomes" id="UP001057580"/>
    </source>
</evidence>
<sequence>MSGTPDRPSHESAEDGSGVSALGHGSHRPHELANAIEWNDVGEGLCYIYPADADDSELKAQWLAVPACLLLDLEDAR</sequence>
<evidence type="ECO:0000313" key="2">
    <source>
        <dbReference type="EMBL" id="UWM55405.1"/>
    </source>
</evidence>
<dbReference type="GeneID" id="74941508"/>
<dbReference type="Proteomes" id="UP001057580">
    <property type="component" value="Chromosome"/>
</dbReference>
<organism evidence="2 3">
    <name type="scientific">Salinirubellus salinus</name>
    <dbReference type="NCBI Taxonomy" id="1364945"/>
    <lineage>
        <taxon>Archaea</taxon>
        <taxon>Methanobacteriati</taxon>
        <taxon>Methanobacteriota</taxon>
        <taxon>Stenosarchaea group</taxon>
        <taxon>Halobacteria</taxon>
        <taxon>Halobacteriales</taxon>
        <taxon>Natronomonadaceae</taxon>
        <taxon>Salinirubellus</taxon>
    </lineage>
</organism>
<protein>
    <submittedName>
        <fullName evidence="2">Uncharacterized protein</fullName>
    </submittedName>
</protein>
<accession>A0A9E7R669</accession>
<keyword evidence="3" id="KW-1185">Reference proteome</keyword>
<reference evidence="2" key="1">
    <citation type="submission" date="2022-09" db="EMBL/GenBank/DDBJ databases">
        <title>Diverse halophilic archaea isolated from saline environments.</title>
        <authorList>
            <person name="Cui H.-L."/>
        </authorList>
    </citation>
    <scope>NUCLEOTIDE SEQUENCE</scope>
    <source>
        <strain evidence="2">ZS-35-S2</strain>
    </source>
</reference>
<dbReference type="EMBL" id="CP104003">
    <property type="protein sequence ID" value="UWM55405.1"/>
    <property type="molecule type" value="Genomic_DNA"/>
</dbReference>
<gene>
    <name evidence="2" type="ORF">N0B31_03760</name>
</gene>
<feature type="region of interest" description="Disordered" evidence="1">
    <location>
        <begin position="1"/>
        <end position="28"/>
    </location>
</feature>
<proteinExistence type="predicted"/>
<dbReference type="AlphaFoldDB" id="A0A9E7R669"/>
<name>A0A9E7R669_9EURY</name>
<dbReference type="RefSeq" id="WP_260594505.1">
    <property type="nucleotide sequence ID" value="NZ_CP104003.1"/>
</dbReference>
<dbReference type="KEGG" id="ssai:N0B31_03760"/>
<evidence type="ECO:0000256" key="1">
    <source>
        <dbReference type="SAM" id="MobiDB-lite"/>
    </source>
</evidence>